<feature type="domain" description="HpcH/HpaI aldolase/citrate lyase" evidence="4">
    <location>
        <begin position="19"/>
        <end position="123"/>
    </location>
</feature>
<dbReference type="Proteomes" id="UP000287519">
    <property type="component" value="Unassembled WGS sequence"/>
</dbReference>
<keyword evidence="3" id="KW-0460">Magnesium</keyword>
<dbReference type="GO" id="GO:0006107">
    <property type="term" value="P:oxaloacetate metabolic process"/>
    <property type="evidence" value="ECO:0007669"/>
    <property type="project" value="TreeGrafter"/>
</dbReference>
<comment type="caution">
    <text evidence="5">The sequence shown here is derived from an EMBL/GenBank/DDBJ whole genome shotgun (WGS) entry which is preliminary data.</text>
</comment>
<dbReference type="InterPro" id="IPR015813">
    <property type="entry name" value="Pyrv/PenolPyrv_kinase-like_dom"/>
</dbReference>
<dbReference type="PANTHER" id="PTHR32308:SF10">
    <property type="entry name" value="CITRATE LYASE SUBUNIT BETA"/>
    <property type="match status" value="1"/>
</dbReference>
<evidence type="ECO:0000259" key="4">
    <source>
        <dbReference type="Pfam" id="PF03328"/>
    </source>
</evidence>
<comment type="cofactor">
    <cofactor evidence="1">
        <name>Mg(2+)</name>
        <dbReference type="ChEBI" id="CHEBI:18420"/>
    </cofactor>
</comment>
<accession>A0A402CEU6</accession>
<keyword evidence="2" id="KW-0479">Metal-binding</keyword>
<evidence type="ECO:0000313" key="6">
    <source>
        <dbReference type="Proteomes" id="UP000287519"/>
    </source>
</evidence>
<evidence type="ECO:0000256" key="3">
    <source>
        <dbReference type="ARBA" id="ARBA00022842"/>
    </source>
</evidence>
<proteinExistence type="predicted"/>
<keyword evidence="5" id="KW-0456">Lyase</keyword>
<organism evidence="5 6">
    <name type="scientific">Rhodococcus wratislaviensis</name>
    <name type="common">Tsukamurella wratislaviensis</name>
    <dbReference type="NCBI Taxonomy" id="44752"/>
    <lineage>
        <taxon>Bacteria</taxon>
        <taxon>Bacillati</taxon>
        <taxon>Actinomycetota</taxon>
        <taxon>Actinomycetes</taxon>
        <taxon>Mycobacteriales</taxon>
        <taxon>Nocardiaceae</taxon>
        <taxon>Rhodococcus</taxon>
    </lineage>
</organism>
<reference evidence="5 6" key="1">
    <citation type="submission" date="2018-11" db="EMBL/GenBank/DDBJ databases">
        <title>Microbial catabolism of amino acid.</title>
        <authorList>
            <person name="Hibi M."/>
            <person name="Ogawa J."/>
        </authorList>
    </citation>
    <scope>NUCLEOTIDE SEQUENCE [LARGE SCALE GENOMIC DNA]</scope>
    <source>
        <strain evidence="5 6">C31-06</strain>
    </source>
</reference>
<dbReference type="GO" id="GO:0016829">
    <property type="term" value="F:lyase activity"/>
    <property type="evidence" value="ECO:0007669"/>
    <property type="project" value="UniProtKB-KW"/>
</dbReference>
<dbReference type="SUPFAM" id="SSF51621">
    <property type="entry name" value="Phosphoenolpyruvate/pyruvate domain"/>
    <property type="match status" value="1"/>
</dbReference>
<sequence>MLPKTETPDQVSRLIGHEVIALIESGAGMLALAEIAMAPNLAGLMIGSEDLIVSLGGRSSRQDDGTNRGVVNVARSQVLFAASAAGVPAIDSVYVDIRDSEGLRAESEDAAASGFAGKACIHPRQVEQVRLGFRPSPEDLEWARRVLLAAVSETGAFQFDGALVDEPVLRQAELILARVPQGE</sequence>
<name>A0A402CEU6_RHOWR</name>
<dbReference type="PANTHER" id="PTHR32308">
    <property type="entry name" value="LYASE BETA SUBUNIT, PUTATIVE (AFU_ORTHOLOGUE AFUA_4G13030)-RELATED"/>
    <property type="match status" value="1"/>
</dbReference>
<evidence type="ECO:0000256" key="2">
    <source>
        <dbReference type="ARBA" id="ARBA00022723"/>
    </source>
</evidence>
<dbReference type="InterPro" id="IPR005000">
    <property type="entry name" value="Aldolase/citrate-lyase_domain"/>
</dbReference>
<dbReference type="GO" id="GO:0000287">
    <property type="term" value="F:magnesium ion binding"/>
    <property type="evidence" value="ECO:0007669"/>
    <property type="project" value="TreeGrafter"/>
</dbReference>
<protein>
    <submittedName>
        <fullName evidence="5">Hydroxymethylglutaryl-CoA lyase</fullName>
    </submittedName>
</protein>
<gene>
    <name evidence="5" type="ORF">Rhow_006085</name>
</gene>
<evidence type="ECO:0000313" key="5">
    <source>
        <dbReference type="EMBL" id="GCE42146.1"/>
    </source>
</evidence>
<dbReference type="InterPro" id="IPR040442">
    <property type="entry name" value="Pyrv_kinase-like_dom_sf"/>
</dbReference>
<dbReference type="AlphaFoldDB" id="A0A402CEU6"/>
<dbReference type="EMBL" id="BHYM01000050">
    <property type="protein sequence ID" value="GCE42146.1"/>
    <property type="molecule type" value="Genomic_DNA"/>
</dbReference>
<evidence type="ECO:0000256" key="1">
    <source>
        <dbReference type="ARBA" id="ARBA00001946"/>
    </source>
</evidence>
<keyword evidence="6" id="KW-1185">Reference proteome</keyword>
<dbReference type="Gene3D" id="3.20.20.60">
    <property type="entry name" value="Phosphoenolpyruvate-binding domains"/>
    <property type="match status" value="1"/>
</dbReference>
<dbReference type="Pfam" id="PF03328">
    <property type="entry name" value="HpcH_HpaI"/>
    <property type="match status" value="1"/>
</dbReference>